<organism evidence="2 3">
    <name type="scientific">Sphingomonas limnosediminicola</name>
    <dbReference type="NCBI Taxonomy" id="940133"/>
    <lineage>
        <taxon>Bacteria</taxon>
        <taxon>Pseudomonadati</taxon>
        <taxon>Pseudomonadota</taxon>
        <taxon>Alphaproteobacteria</taxon>
        <taxon>Sphingomonadales</taxon>
        <taxon>Sphingomonadaceae</taxon>
        <taxon>Sphingomonas</taxon>
    </lineage>
</organism>
<evidence type="ECO:0000313" key="3">
    <source>
        <dbReference type="Proteomes" id="UP001500827"/>
    </source>
</evidence>
<dbReference type="EMBL" id="BAABBM010000001">
    <property type="protein sequence ID" value="GAA3901370.1"/>
    <property type="molecule type" value="Genomic_DNA"/>
</dbReference>
<evidence type="ECO:0000256" key="1">
    <source>
        <dbReference type="SAM" id="Phobius"/>
    </source>
</evidence>
<gene>
    <name evidence="2" type="ORF">GCM10022276_20170</name>
</gene>
<keyword evidence="1" id="KW-0472">Membrane</keyword>
<accession>A0ABP7LGC9</accession>
<feature type="transmembrane region" description="Helical" evidence="1">
    <location>
        <begin position="68"/>
        <end position="88"/>
    </location>
</feature>
<name>A0ABP7LGC9_9SPHN</name>
<evidence type="ECO:0000313" key="2">
    <source>
        <dbReference type="EMBL" id="GAA3901370.1"/>
    </source>
</evidence>
<keyword evidence="3" id="KW-1185">Reference proteome</keyword>
<feature type="transmembrane region" description="Helical" evidence="1">
    <location>
        <begin position="41"/>
        <end position="61"/>
    </location>
</feature>
<proteinExistence type="predicted"/>
<feature type="transmembrane region" description="Helical" evidence="1">
    <location>
        <begin position="15"/>
        <end position="35"/>
    </location>
</feature>
<reference evidence="3" key="1">
    <citation type="journal article" date="2019" name="Int. J. Syst. Evol. Microbiol.">
        <title>The Global Catalogue of Microorganisms (GCM) 10K type strain sequencing project: providing services to taxonomists for standard genome sequencing and annotation.</title>
        <authorList>
            <consortium name="The Broad Institute Genomics Platform"/>
            <consortium name="The Broad Institute Genome Sequencing Center for Infectious Disease"/>
            <person name="Wu L."/>
            <person name="Ma J."/>
        </authorList>
    </citation>
    <scope>NUCLEOTIDE SEQUENCE [LARGE SCALE GENOMIC DNA]</scope>
    <source>
        <strain evidence="3">JCM 17543</strain>
    </source>
</reference>
<comment type="caution">
    <text evidence="2">The sequence shown here is derived from an EMBL/GenBank/DDBJ whole genome shotgun (WGS) entry which is preliminary data.</text>
</comment>
<keyword evidence="1" id="KW-0812">Transmembrane</keyword>
<dbReference type="Proteomes" id="UP001500827">
    <property type="component" value="Unassembled WGS sequence"/>
</dbReference>
<dbReference type="RefSeq" id="WP_344699562.1">
    <property type="nucleotide sequence ID" value="NZ_BAABBM010000001.1"/>
</dbReference>
<keyword evidence="1" id="KW-1133">Transmembrane helix</keyword>
<protein>
    <submittedName>
        <fullName evidence="2">Uncharacterized protein</fullName>
    </submittedName>
</protein>
<sequence>MTMGVREKQRRGRRYLAGVVMIGAILFLVVGTLGPARHSPYYFAIVPPPALIAFALGWRAWSYERRSTAYSAAALVLLILVLIFSHLLPRSAG</sequence>